<keyword evidence="2" id="KW-0539">Nucleus</keyword>
<organism evidence="6 7">
    <name type="scientific">Rhizophlyctis rosea</name>
    <dbReference type="NCBI Taxonomy" id="64517"/>
    <lineage>
        <taxon>Eukaryota</taxon>
        <taxon>Fungi</taxon>
        <taxon>Fungi incertae sedis</taxon>
        <taxon>Chytridiomycota</taxon>
        <taxon>Chytridiomycota incertae sedis</taxon>
        <taxon>Chytridiomycetes</taxon>
        <taxon>Rhizophlyctidales</taxon>
        <taxon>Rhizophlyctidaceae</taxon>
        <taxon>Rhizophlyctis</taxon>
    </lineage>
</organism>
<dbReference type="GO" id="GO:0005634">
    <property type="term" value="C:nucleus"/>
    <property type="evidence" value="ECO:0007669"/>
    <property type="project" value="UniProtKB-SubCell"/>
</dbReference>
<dbReference type="EMBL" id="JADGJD010001895">
    <property type="protein sequence ID" value="KAJ3036838.1"/>
    <property type="molecule type" value="Genomic_DNA"/>
</dbReference>
<proteinExistence type="inferred from homology"/>
<feature type="region of interest" description="Disordered" evidence="4">
    <location>
        <begin position="167"/>
        <end position="203"/>
    </location>
</feature>
<feature type="region of interest" description="Disordered" evidence="4">
    <location>
        <begin position="223"/>
        <end position="242"/>
    </location>
</feature>
<comment type="similarity">
    <text evidence="3">Belongs to the activator 1 small subunits family. CTF18 subfamily.</text>
</comment>
<name>A0AAD5S288_9FUNG</name>
<evidence type="ECO:0000256" key="4">
    <source>
        <dbReference type="SAM" id="MobiDB-lite"/>
    </source>
</evidence>
<feature type="domain" description="AAA+ ATPase" evidence="5">
    <location>
        <begin position="464"/>
        <end position="578"/>
    </location>
</feature>
<protein>
    <submittedName>
        <fullName evidence="6">Chromosome transmission fidelity protein 18</fullName>
    </submittedName>
</protein>
<feature type="region of interest" description="Disordered" evidence="4">
    <location>
        <begin position="439"/>
        <end position="458"/>
    </location>
</feature>
<evidence type="ECO:0000256" key="2">
    <source>
        <dbReference type="ARBA" id="ARBA00023242"/>
    </source>
</evidence>
<dbReference type="Proteomes" id="UP001212841">
    <property type="component" value="Unassembled WGS sequence"/>
</dbReference>
<feature type="non-terminal residue" evidence="6">
    <location>
        <position position="1"/>
    </location>
</feature>
<dbReference type="CDD" id="cd00009">
    <property type="entry name" value="AAA"/>
    <property type="match status" value="1"/>
</dbReference>
<evidence type="ECO:0000256" key="1">
    <source>
        <dbReference type="ARBA" id="ARBA00004123"/>
    </source>
</evidence>
<dbReference type="InterPro" id="IPR053016">
    <property type="entry name" value="CTF18-RFC_complex"/>
</dbReference>
<dbReference type="PANTHER" id="PTHR46765:SF1">
    <property type="entry name" value="P-LOOP CONTAINING NUCLEOSIDE TRIPHOSPHATE HYDROLASES SUPERFAMILY PROTEIN"/>
    <property type="match status" value="1"/>
</dbReference>
<sequence>MDDILAADLEALREMELEQERAFAAGQSDILTSAPINPGGRRPLTIFADDDDDDETEPPNPVTATPNITPPSSSPPHFTSPLSRARAMGQPSRVKPITSSQTHTQMTALSLPDSSDDEEVPLVWTSRTATSSAALPANVNVEAGSKRTADGALPGDQLRSKKLAIDSSESNPLASKPQPLQPTSNALSPFAGPSNHQQSNTPQIVGSQARASLLFLDESDDEELLKYPTTPPRTAPPTTYSTTTFRKSITPITTRTVGTSKSFQLHDEKTGKTTTEPFKSFTRNYTVRPATGDSLPACSSTGKRLYFPLKRTSPAVTQSNILTPTTMYETRGFLLGKSIHKMMDEVEQESVQKAREDSVREEYAKLGEVVNFDPMVEDEEVEEGQGEGVERELWVDKYRPRLYVDLVGDERINRDVLNWVKEWDHCVFKKKVKKKERSKVKTPSWKTENKGFQKENTDPYHRPEKKILLLAGPPGLGKTTLAQVVAHHAGYNIVEINASDDRTGESLKNKLQGALESQSVMGNKKPSLVVIDEIDGASSGGHGEQNFMKLLLDVVNGDSEARVLKDRGQSKKVKGKPPLRPIICICNDL</sequence>
<dbReference type="GO" id="GO:0016887">
    <property type="term" value="F:ATP hydrolysis activity"/>
    <property type="evidence" value="ECO:0007669"/>
    <property type="project" value="InterPro"/>
</dbReference>
<keyword evidence="7" id="KW-1185">Reference proteome</keyword>
<feature type="compositionally biased region" description="Basic and acidic residues" evidence="4">
    <location>
        <begin position="447"/>
        <end position="458"/>
    </location>
</feature>
<comment type="subcellular location">
    <subcellularLocation>
        <location evidence="1">Nucleus</location>
    </subcellularLocation>
</comment>
<dbReference type="InterPro" id="IPR003959">
    <property type="entry name" value="ATPase_AAA_core"/>
</dbReference>
<reference evidence="6" key="1">
    <citation type="submission" date="2020-05" db="EMBL/GenBank/DDBJ databases">
        <title>Phylogenomic resolution of chytrid fungi.</title>
        <authorList>
            <person name="Stajich J.E."/>
            <person name="Amses K."/>
            <person name="Simmons R."/>
            <person name="Seto K."/>
            <person name="Myers J."/>
            <person name="Bonds A."/>
            <person name="Quandt C.A."/>
            <person name="Barry K."/>
            <person name="Liu P."/>
            <person name="Grigoriev I."/>
            <person name="Longcore J.E."/>
            <person name="James T.Y."/>
        </authorList>
    </citation>
    <scope>NUCLEOTIDE SEQUENCE</scope>
    <source>
        <strain evidence="6">JEL0318</strain>
    </source>
</reference>
<comment type="caution">
    <text evidence="6">The sequence shown here is derived from an EMBL/GenBank/DDBJ whole genome shotgun (WGS) entry which is preliminary data.</text>
</comment>
<evidence type="ECO:0000259" key="5">
    <source>
        <dbReference type="SMART" id="SM00382"/>
    </source>
</evidence>
<dbReference type="PANTHER" id="PTHR46765">
    <property type="entry name" value="P-LOOP CONTAINING NUCLEOSIDE TRIPHOSPHATE HYDROLASES SUPERFAMILY PROTEIN"/>
    <property type="match status" value="1"/>
</dbReference>
<feature type="region of interest" description="Disordered" evidence="4">
    <location>
        <begin position="25"/>
        <end position="119"/>
    </location>
</feature>
<feature type="compositionally biased region" description="Acidic residues" evidence="4">
    <location>
        <begin position="48"/>
        <end position="57"/>
    </location>
</feature>
<evidence type="ECO:0000313" key="7">
    <source>
        <dbReference type="Proteomes" id="UP001212841"/>
    </source>
</evidence>
<dbReference type="SMART" id="SM00382">
    <property type="entry name" value="AAA"/>
    <property type="match status" value="1"/>
</dbReference>
<evidence type="ECO:0000313" key="6">
    <source>
        <dbReference type="EMBL" id="KAJ3036838.1"/>
    </source>
</evidence>
<dbReference type="Gene3D" id="3.40.50.300">
    <property type="entry name" value="P-loop containing nucleotide triphosphate hydrolases"/>
    <property type="match status" value="1"/>
</dbReference>
<evidence type="ECO:0000256" key="3">
    <source>
        <dbReference type="ARBA" id="ARBA00043975"/>
    </source>
</evidence>
<accession>A0AAD5S288</accession>
<dbReference type="Pfam" id="PF00004">
    <property type="entry name" value="AAA"/>
    <property type="match status" value="1"/>
</dbReference>
<dbReference type="AlphaFoldDB" id="A0AAD5S288"/>
<dbReference type="GO" id="GO:0005524">
    <property type="term" value="F:ATP binding"/>
    <property type="evidence" value="ECO:0007669"/>
    <property type="project" value="InterPro"/>
</dbReference>
<dbReference type="InterPro" id="IPR003593">
    <property type="entry name" value="AAA+_ATPase"/>
</dbReference>
<dbReference type="InterPro" id="IPR027417">
    <property type="entry name" value="P-loop_NTPase"/>
</dbReference>
<feature type="compositionally biased region" description="Polar residues" evidence="4">
    <location>
        <begin position="194"/>
        <end position="203"/>
    </location>
</feature>
<gene>
    <name evidence="6" type="primary">CHTF18_1</name>
    <name evidence="6" type="ORF">HK097_003688</name>
</gene>
<feature type="compositionally biased region" description="Polar residues" evidence="4">
    <location>
        <begin position="97"/>
        <end position="108"/>
    </location>
</feature>
<dbReference type="SUPFAM" id="SSF52540">
    <property type="entry name" value="P-loop containing nucleoside triphosphate hydrolases"/>
    <property type="match status" value="1"/>
</dbReference>